<evidence type="ECO:0000313" key="1">
    <source>
        <dbReference type="EMBL" id="KAF2503282.1"/>
    </source>
</evidence>
<proteinExistence type="predicted"/>
<name>A0A6A6RG08_9PEZI</name>
<dbReference type="AlphaFoldDB" id="A0A6A6RG08"/>
<organism evidence="1 2">
    <name type="scientific">Lophium mytilinum</name>
    <dbReference type="NCBI Taxonomy" id="390894"/>
    <lineage>
        <taxon>Eukaryota</taxon>
        <taxon>Fungi</taxon>
        <taxon>Dikarya</taxon>
        <taxon>Ascomycota</taxon>
        <taxon>Pezizomycotina</taxon>
        <taxon>Dothideomycetes</taxon>
        <taxon>Pleosporomycetidae</taxon>
        <taxon>Mytilinidiales</taxon>
        <taxon>Mytilinidiaceae</taxon>
        <taxon>Lophium</taxon>
    </lineage>
</organism>
<dbReference type="EMBL" id="MU004181">
    <property type="protein sequence ID" value="KAF2503282.1"/>
    <property type="molecule type" value="Genomic_DNA"/>
</dbReference>
<accession>A0A6A6RG08</accession>
<reference evidence="1" key="1">
    <citation type="journal article" date="2020" name="Stud. Mycol.">
        <title>101 Dothideomycetes genomes: a test case for predicting lifestyles and emergence of pathogens.</title>
        <authorList>
            <person name="Haridas S."/>
            <person name="Albert R."/>
            <person name="Binder M."/>
            <person name="Bloem J."/>
            <person name="Labutti K."/>
            <person name="Salamov A."/>
            <person name="Andreopoulos B."/>
            <person name="Baker S."/>
            <person name="Barry K."/>
            <person name="Bills G."/>
            <person name="Bluhm B."/>
            <person name="Cannon C."/>
            <person name="Castanera R."/>
            <person name="Culley D."/>
            <person name="Daum C."/>
            <person name="Ezra D."/>
            <person name="Gonzalez J."/>
            <person name="Henrissat B."/>
            <person name="Kuo A."/>
            <person name="Liang C."/>
            <person name="Lipzen A."/>
            <person name="Lutzoni F."/>
            <person name="Magnuson J."/>
            <person name="Mondo S."/>
            <person name="Nolan M."/>
            <person name="Ohm R."/>
            <person name="Pangilinan J."/>
            <person name="Park H.-J."/>
            <person name="Ramirez L."/>
            <person name="Alfaro M."/>
            <person name="Sun H."/>
            <person name="Tritt A."/>
            <person name="Yoshinaga Y."/>
            <person name="Zwiers L.-H."/>
            <person name="Turgeon B."/>
            <person name="Goodwin S."/>
            <person name="Spatafora J."/>
            <person name="Crous P."/>
            <person name="Grigoriev I."/>
        </authorList>
    </citation>
    <scope>NUCLEOTIDE SEQUENCE</scope>
    <source>
        <strain evidence="1">CBS 269.34</strain>
    </source>
</reference>
<sequence>MLVLLAMMQRVGALLEVQRCGLLVSGPTATQCGGGVWAAFQVPTSGANPSPFFSRLTSLQSYSKHLNTDLDHSRQALLLLASSDAYIDRHRTGNSLQRFTFSSESSSRQLQVYPKIILLSHISVYLCWGFCSASVHPRRSK</sequence>
<gene>
    <name evidence="1" type="ORF">BU16DRAFT_35312</name>
</gene>
<keyword evidence="2" id="KW-1185">Reference proteome</keyword>
<dbReference type="Proteomes" id="UP000799750">
    <property type="component" value="Unassembled WGS sequence"/>
</dbReference>
<evidence type="ECO:0000313" key="2">
    <source>
        <dbReference type="Proteomes" id="UP000799750"/>
    </source>
</evidence>
<protein>
    <submittedName>
        <fullName evidence="1">Uncharacterized protein</fullName>
    </submittedName>
</protein>